<keyword evidence="2" id="KW-0472">Membrane</keyword>
<evidence type="ECO:0000256" key="2">
    <source>
        <dbReference type="SAM" id="Phobius"/>
    </source>
</evidence>
<feature type="region of interest" description="Disordered" evidence="1">
    <location>
        <begin position="95"/>
        <end position="118"/>
    </location>
</feature>
<feature type="compositionally biased region" description="Basic and acidic residues" evidence="1">
    <location>
        <begin position="95"/>
        <end position="110"/>
    </location>
</feature>
<evidence type="ECO:0000256" key="1">
    <source>
        <dbReference type="SAM" id="MobiDB-lite"/>
    </source>
</evidence>
<keyword evidence="2" id="KW-0812">Transmembrane</keyword>
<dbReference type="OrthoDB" id="2596179at2759"/>
<evidence type="ECO:0000313" key="4">
    <source>
        <dbReference type="Proteomes" id="UP001063166"/>
    </source>
</evidence>
<feature type="transmembrane region" description="Helical" evidence="2">
    <location>
        <begin position="6"/>
        <end position="23"/>
    </location>
</feature>
<dbReference type="Proteomes" id="UP001063166">
    <property type="component" value="Unassembled WGS sequence"/>
</dbReference>
<sequence>MPSPYLPHAIYSVAIISLSIHLVNQRKLASEERARIAARTSILESIAEQLRSDKPLSENELEKLKRLARPLEHDPAQEVGETVGWKDIFFGRKKKEGEPEMSKWEKRDVEIMQQSMQK</sequence>
<keyword evidence="2" id="KW-1133">Transmembrane helix</keyword>
<name>A0A9P3PRY5_LYOSH</name>
<dbReference type="AlphaFoldDB" id="A0A9P3PRY5"/>
<comment type="caution">
    <text evidence="3">The sequence shown here is derived from an EMBL/GenBank/DDBJ whole genome shotgun (WGS) entry which is preliminary data.</text>
</comment>
<gene>
    <name evidence="3" type="ORF">LshimejAT787_1002550</name>
</gene>
<proteinExistence type="predicted"/>
<protein>
    <submittedName>
        <fullName evidence="3">Uncharacterized protein</fullName>
    </submittedName>
</protein>
<dbReference type="EMBL" id="BRPK01000010">
    <property type="protein sequence ID" value="GLB41655.1"/>
    <property type="molecule type" value="Genomic_DNA"/>
</dbReference>
<keyword evidence="4" id="KW-1185">Reference proteome</keyword>
<accession>A0A9P3PRY5</accession>
<organism evidence="3 4">
    <name type="scientific">Lyophyllum shimeji</name>
    <name type="common">Hon-shimeji</name>
    <name type="synonym">Tricholoma shimeji</name>
    <dbReference type="NCBI Taxonomy" id="47721"/>
    <lineage>
        <taxon>Eukaryota</taxon>
        <taxon>Fungi</taxon>
        <taxon>Dikarya</taxon>
        <taxon>Basidiomycota</taxon>
        <taxon>Agaricomycotina</taxon>
        <taxon>Agaricomycetes</taxon>
        <taxon>Agaricomycetidae</taxon>
        <taxon>Agaricales</taxon>
        <taxon>Tricholomatineae</taxon>
        <taxon>Lyophyllaceae</taxon>
        <taxon>Lyophyllum</taxon>
    </lineage>
</organism>
<evidence type="ECO:0000313" key="3">
    <source>
        <dbReference type="EMBL" id="GLB41655.1"/>
    </source>
</evidence>
<reference evidence="3" key="1">
    <citation type="submission" date="2022-07" db="EMBL/GenBank/DDBJ databases">
        <title>The genome of Lyophyllum shimeji provides insight into the initial evolution of ectomycorrhizal fungal genome.</title>
        <authorList>
            <person name="Kobayashi Y."/>
            <person name="Shibata T."/>
            <person name="Hirakawa H."/>
            <person name="Shigenobu S."/>
            <person name="Nishiyama T."/>
            <person name="Yamada A."/>
            <person name="Hasebe M."/>
            <person name="Kawaguchi M."/>
        </authorList>
    </citation>
    <scope>NUCLEOTIDE SEQUENCE</scope>
    <source>
        <strain evidence="3">AT787</strain>
    </source>
</reference>